<dbReference type="SMART" id="SM00260">
    <property type="entry name" value="CheW"/>
    <property type="match status" value="1"/>
</dbReference>
<gene>
    <name evidence="2" type="ORF">GCM10023095_11780</name>
</gene>
<dbReference type="InterPro" id="IPR014506">
    <property type="entry name" value="UCP020479_CheW"/>
</dbReference>
<reference evidence="3" key="1">
    <citation type="journal article" date="2019" name="Int. J. Syst. Evol. Microbiol.">
        <title>The Global Catalogue of Microorganisms (GCM) 10K type strain sequencing project: providing services to taxonomists for standard genome sequencing and annotation.</title>
        <authorList>
            <consortium name="The Broad Institute Genomics Platform"/>
            <consortium name="The Broad Institute Genome Sequencing Center for Infectious Disease"/>
            <person name="Wu L."/>
            <person name="Ma J."/>
        </authorList>
    </citation>
    <scope>NUCLEOTIDE SEQUENCE [LARGE SCALE GENOMIC DNA]</scope>
    <source>
        <strain evidence="3">JCM 32226</strain>
    </source>
</reference>
<dbReference type="InterPro" id="IPR036061">
    <property type="entry name" value="CheW-like_dom_sf"/>
</dbReference>
<dbReference type="InterPro" id="IPR002545">
    <property type="entry name" value="CheW-lke_dom"/>
</dbReference>
<dbReference type="Gene3D" id="2.40.50.180">
    <property type="entry name" value="CheA-289, Domain 4"/>
    <property type="match status" value="1"/>
</dbReference>
<protein>
    <recommendedName>
        <fullName evidence="1">CheW-like domain-containing protein</fullName>
    </recommendedName>
</protein>
<comment type="caution">
    <text evidence="2">The sequence shown here is derived from an EMBL/GenBank/DDBJ whole genome shotgun (WGS) entry which is preliminary data.</text>
</comment>
<evidence type="ECO:0000259" key="1">
    <source>
        <dbReference type="PROSITE" id="PS50851"/>
    </source>
</evidence>
<dbReference type="Pfam" id="PF01584">
    <property type="entry name" value="CheW"/>
    <property type="match status" value="1"/>
</dbReference>
<dbReference type="SUPFAM" id="SSF50341">
    <property type="entry name" value="CheW-like"/>
    <property type="match status" value="1"/>
</dbReference>
<organism evidence="2 3">
    <name type="scientific">Pseudaeromonas paramecii</name>
    <dbReference type="NCBI Taxonomy" id="2138166"/>
    <lineage>
        <taxon>Bacteria</taxon>
        <taxon>Pseudomonadati</taxon>
        <taxon>Pseudomonadota</taxon>
        <taxon>Gammaproteobacteria</taxon>
        <taxon>Aeromonadales</taxon>
        <taxon>Aeromonadaceae</taxon>
        <taxon>Pseudaeromonas</taxon>
    </lineage>
</organism>
<dbReference type="PIRSF" id="PIRSF020479">
    <property type="entry name" value="UCP020479_CheW"/>
    <property type="match status" value="1"/>
</dbReference>
<accession>A0ABP8Q3Y9</accession>
<dbReference type="EMBL" id="BAABFC010000009">
    <property type="protein sequence ID" value="GAA4496564.1"/>
    <property type="molecule type" value="Genomic_DNA"/>
</dbReference>
<sequence length="238" mass="26420">MSQSSQFKAMEDYFQSLLNESAPVPNQPVTAAAEMQSVPVAKPTLEKPRQAELEQLLAKVPAPKAVVSAPTAVVKPVVAKSPPSPPPVVWQNIQTEREFQALFFSVAGITFGVPLTELGGIHQLGKLNSLFGKPDWFAGVMTQRDRQLNVVDTGRWIMPDKEATTDYQYLIMLGESTWGLACHELMGTEWLNRDQIKWRDKAAKRPWLAGMVKDKMCALLHVRELLTLLKQGVNIDGV</sequence>
<dbReference type="PROSITE" id="PS50851">
    <property type="entry name" value="CHEW"/>
    <property type="match status" value="1"/>
</dbReference>
<feature type="domain" description="CheW-like" evidence="1">
    <location>
        <begin position="98"/>
        <end position="231"/>
    </location>
</feature>
<name>A0ABP8Q3Y9_9GAMM</name>
<dbReference type="Proteomes" id="UP001501321">
    <property type="component" value="Unassembled WGS sequence"/>
</dbReference>
<dbReference type="CDD" id="cd00588">
    <property type="entry name" value="CheW_like"/>
    <property type="match status" value="1"/>
</dbReference>
<dbReference type="RefSeq" id="WP_345011013.1">
    <property type="nucleotide sequence ID" value="NZ_BAABFC010000009.1"/>
</dbReference>
<evidence type="ECO:0000313" key="2">
    <source>
        <dbReference type="EMBL" id="GAA4496564.1"/>
    </source>
</evidence>
<evidence type="ECO:0000313" key="3">
    <source>
        <dbReference type="Proteomes" id="UP001501321"/>
    </source>
</evidence>
<proteinExistence type="predicted"/>
<dbReference type="Gene3D" id="2.30.30.40">
    <property type="entry name" value="SH3 Domains"/>
    <property type="match status" value="1"/>
</dbReference>
<keyword evidence="3" id="KW-1185">Reference proteome</keyword>